<sequence>MPASWLAVLLLFATPTVAIFAGLAVAPLFVLFALSLMLWQRPALSWPALSWPGAALPVGLAAAAAGWAALSCLWTVAEPAPALRSVLACLALALLGAGGLGAARRLGEPERHRLGRALVAGVALAAAVLLVEVASDYLLIRALMAWRHGGLGPDNPQALESRGAVVVLLLLWPALAVAARVWRRAALPLLLLAGAAVIGEGKYASILALAGAGGAALLVTVAGRRGRALLAAGLVAGVLAMPLIGPLLPSETALERGDLFNSARHRVVIWHFALDRWAEHPLRGWGMEASRALPGGEAESLVTVAGTVHHYQRLPLHPHNGALQVWLELGLPGALLLAAALGLVATRLGAGAASGAAALGGAVVVGCLSFGLWQGWWQSCWWLTALAFAATARDPRADAA</sequence>
<keyword evidence="3 5" id="KW-1133">Transmembrane helix</keyword>
<dbReference type="InterPro" id="IPR007016">
    <property type="entry name" value="O-antigen_ligase-rel_domated"/>
</dbReference>
<evidence type="ECO:0000259" key="6">
    <source>
        <dbReference type="Pfam" id="PF04932"/>
    </source>
</evidence>
<evidence type="ECO:0000313" key="8">
    <source>
        <dbReference type="Proteomes" id="UP001597296"/>
    </source>
</evidence>
<keyword evidence="7" id="KW-0436">Ligase</keyword>
<feature type="transmembrane region" description="Helical" evidence="5">
    <location>
        <begin position="203"/>
        <end position="222"/>
    </location>
</feature>
<organism evidence="7 8">
    <name type="scientific">Phaeospirillum tilakii</name>
    <dbReference type="NCBI Taxonomy" id="741673"/>
    <lineage>
        <taxon>Bacteria</taxon>
        <taxon>Pseudomonadati</taxon>
        <taxon>Pseudomonadota</taxon>
        <taxon>Alphaproteobacteria</taxon>
        <taxon>Rhodospirillales</taxon>
        <taxon>Rhodospirillaceae</taxon>
        <taxon>Phaeospirillum</taxon>
    </lineage>
</organism>
<dbReference type="RefSeq" id="WP_377318059.1">
    <property type="nucleotide sequence ID" value="NZ_JBHUIY010000037.1"/>
</dbReference>
<feature type="transmembrane region" description="Helical" evidence="5">
    <location>
        <begin position="163"/>
        <end position="182"/>
    </location>
</feature>
<feature type="transmembrane region" description="Helical" evidence="5">
    <location>
        <begin position="115"/>
        <end position="143"/>
    </location>
</feature>
<dbReference type="EMBL" id="JBHUIY010000037">
    <property type="protein sequence ID" value="MFD2235148.1"/>
    <property type="molecule type" value="Genomic_DNA"/>
</dbReference>
<evidence type="ECO:0000256" key="4">
    <source>
        <dbReference type="ARBA" id="ARBA00023136"/>
    </source>
</evidence>
<feature type="transmembrane region" description="Helical" evidence="5">
    <location>
        <begin position="51"/>
        <end position="76"/>
    </location>
</feature>
<feature type="transmembrane region" description="Helical" evidence="5">
    <location>
        <begin position="228"/>
        <end position="248"/>
    </location>
</feature>
<comment type="subcellular location">
    <subcellularLocation>
        <location evidence="1">Membrane</location>
        <topology evidence="1">Multi-pass membrane protein</topology>
    </subcellularLocation>
</comment>
<reference evidence="8" key="1">
    <citation type="journal article" date="2019" name="Int. J. Syst. Evol. Microbiol.">
        <title>The Global Catalogue of Microorganisms (GCM) 10K type strain sequencing project: providing services to taxonomists for standard genome sequencing and annotation.</title>
        <authorList>
            <consortium name="The Broad Institute Genomics Platform"/>
            <consortium name="The Broad Institute Genome Sequencing Center for Infectious Disease"/>
            <person name="Wu L."/>
            <person name="Ma J."/>
        </authorList>
    </citation>
    <scope>NUCLEOTIDE SEQUENCE [LARGE SCALE GENOMIC DNA]</scope>
    <source>
        <strain evidence="8">KCTC 15012</strain>
    </source>
</reference>
<accession>A0ABW5CGF5</accession>
<comment type="caution">
    <text evidence="7">The sequence shown here is derived from an EMBL/GenBank/DDBJ whole genome shotgun (WGS) entry which is preliminary data.</text>
</comment>
<evidence type="ECO:0000256" key="3">
    <source>
        <dbReference type="ARBA" id="ARBA00022989"/>
    </source>
</evidence>
<feature type="transmembrane region" description="Helical" evidence="5">
    <location>
        <begin position="351"/>
        <end position="373"/>
    </location>
</feature>
<evidence type="ECO:0000256" key="5">
    <source>
        <dbReference type="SAM" id="Phobius"/>
    </source>
</evidence>
<feature type="transmembrane region" description="Helical" evidence="5">
    <location>
        <begin position="6"/>
        <end position="39"/>
    </location>
</feature>
<name>A0ABW5CGF5_9PROT</name>
<proteinExistence type="predicted"/>
<dbReference type="Pfam" id="PF04932">
    <property type="entry name" value="Wzy_C"/>
    <property type="match status" value="1"/>
</dbReference>
<keyword evidence="2 5" id="KW-0812">Transmembrane</keyword>
<evidence type="ECO:0000256" key="1">
    <source>
        <dbReference type="ARBA" id="ARBA00004141"/>
    </source>
</evidence>
<dbReference type="GO" id="GO:0016874">
    <property type="term" value="F:ligase activity"/>
    <property type="evidence" value="ECO:0007669"/>
    <property type="project" value="UniProtKB-KW"/>
</dbReference>
<evidence type="ECO:0000313" key="7">
    <source>
        <dbReference type="EMBL" id="MFD2235148.1"/>
    </source>
</evidence>
<dbReference type="Proteomes" id="UP001597296">
    <property type="component" value="Unassembled WGS sequence"/>
</dbReference>
<keyword evidence="4 5" id="KW-0472">Membrane</keyword>
<gene>
    <name evidence="7" type="ORF">ACFSNB_15145</name>
</gene>
<protein>
    <submittedName>
        <fullName evidence="7">O-antigen ligase family protein</fullName>
    </submittedName>
</protein>
<keyword evidence="8" id="KW-1185">Reference proteome</keyword>
<feature type="transmembrane region" description="Helical" evidence="5">
    <location>
        <begin position="325"/>
        <end position="345"/>
    </location>
</feature>
<feature type="domain" description="O-antigen ligase-related" evidence="6">
    <location>
        <begin position="189"/>
        <end position="337"/>
    </location>
</feature>
<evidence type="ECO:0000256" key="2">
    <source>
        <dbReference type="ARBA" id="ARBA00022692"/>
    </source>
</evidence>
<feature type="transmembrane region" description="Helical" evidence="5">
    <location>
        <begin position="82"/>
        <end position="103"/>
    </location>
</feature>